<feature type="region of interest" description="Disordered" evidence="1">
    <location>
        <begin position="73"/>
        <end position="202"/>
    </location>
</feature>
<feature type="domain" description="SET" evidence="2">
    <location>
        <begin position="482"/>
        <end position="613"/>
    </location>
</feature>
<organism evidence="3 5">
    <name type="scientific">Neospora caninum (strain Liverpool)</name>
    <dbReference type="NCBI Taxonomy" id="572307"/>
    <lineage>
        <taxon>Eukaryota</taxon>
        <taxon>Sar</taxon>
        <taxon>Alveolata</taxon>
        <taxon>Apicomplexa</taxon>
        <taxon>Conoidasida</taxon>
        <taxon>Coccidia</taxon>
        <taxon>Eucoccidiorida</taxon>
        <taxon>Eimeriorina</taxon>
        <taxon>Sarcocystidae</taxon>
        <taxon>Neospora</taxon>
    </lineage>
</organism>
<evidence type="ECO:0000313" key="4">
    <source>
        <dbReference type="EMBL" id="CEL70518.1"/>
    </source>
</evidence>
<dbReference type="OrthoDB" id="330898at2759"/>
<dbReference type="PROSITE" id="PS50280">
    <property type="entry name" value="SET"/>
    <property type="match status" value="1"/>
</dbReference>
<feature type="region of interest" description="Disordered" evidence="1">
    <location>
        <begin position="277"/>
        <end position="361"/>
    </location>
</feature>
<dbReference type="EMBL" id="FR823393">
    <property type="protein sequence ID" value="CBZ55774.1"/>
    <property type="molecule type" value="Genomic_DNA"/>
</dbReference>
<sequence length="621" mass="65039">MDSSQLTASPCWTGQGNSRHQFLAPSKATKDQALQTPAQNNVQGQNASPGTSSFIHPLLLPLLPSRFVFKNPSWPPTPKKKRNLAGGAAVPPPSAGARGSATGTSSASNGSTELSHLGLRTKPLSHDNPGTQNGADSPASPGDSAHASRPFPTSATGRKRRKIMTSQKPLSNGPAAQSDPPATGSVDDAQTCPAAFGENNQKDMCREGRAPPFSESAMCGILLASSLSTQAPSPSHLCENDSPRLALRTVTGGDTSSAEKMPELGCEVVDAAVAAGSPSSACGDKALEEVTRTERDSLARRLSGDQQPHHASSDSSRDCSTHLGPLHADGERPEQPSSARAPLTQSRGAAPAGDRTECSPVRGFLGTSPAAAEVPALLLSAVYAGEQTPSKTVEAQSCGTKEKDTSRVGTLEKSCGADATYAARRVTQQLAAGRGRRWGEAPSSANQAATPSRQASETPARMLSSQSSRTPSKGPFLPSIACGLVVSASSLGRGSGLGVYATRAYSARSRIGEYAGVCVDRKVAMMLRGMGTSTHVMRVGMQYQYLVGYRLPFVFGGAGAFVNDGRWYADGRKGPGVTARFHVAYDKKRAKDRVYVVATRDIAEGEEIFTSYDNQYWALLH</sequence>
<feature type="compositionally biased region" description="Polar residues" evidence="1">
    <location>
        <begin position="443"/>
        <end position="471"/>
    </location>
</feature>
<dbReference type="VEuPathDB" id="ToxoDB:NCLIV_062000"/>
<dbReference type="Gene3D" id="2.170.270.10">
    <property type="entry name" value="SET domain"/>
    <property type="match status" value="1"/>
</dbReference>
<evidence type="ECO:0000256" key="1">
    <source>
        <dbReference type="SAM" id="MobiDB-lite"/>
    </source>
</evidence>
<dbReference type="Proteomes" id="UP000007494">
    <property type="component" value="Chromosome XII"/>
</dbReference>
<dbReference type="AlphaFoldDB" id="F0VPX7"/>
<dbReference type="EMBL" id="LN714487">
    <property type="protein sequence ID" value="CEL70518.1"/>
    <property type="molecule type" value="Genomic_DNA"/>
</dbReference>
<reference evidence="4" key="4">
    <citation type="journal article" date="2015" name="PLoS ONE">
        <title>Comprehensive Evaluation of Toxoplasma gondii VEG and Neospora caninum LIV Genomes with Tachyzoite Stage Transcriptome and Proteome Defines Novel Transcript Features.</title>
        <authorList>
            <person name="Ramaprasad A."/>
            <person name="Mourier T."/>
            <person name="Naeem R."/>
            <person name="Malas T.B."/>
            <person name="Moussa E."/>
            <person name="Panigrahi A."/>
            <person name="Vermont S.J."/>
            <person name="Otto T.D."/>
            <person name="Wastling J."/>
            <person name="Pain A."/>
        </authorList>
    </citation>
    <scope>NUCLEOTIDE SEQUENCE</scope>
    <source>
        <strain evidence="4">Liverpool</strain>
    </source>
</reference>
<feature type="compositionally biased region" description="Low complexity" evidence="1">
    <location>
        <begin position="85"/>
        <end position="112"/>
    </location>
</feature>
<dbReference type="GeneID" id="13441205"/>
<proteinExistence type="predicted"/>
<accession>F0VPX7</accession>
<evidence type="ECO:0000313" key="5">
    <source>
        <dbReference type="Proteomes" id="UP000007494"/>
    </source>
</evidence>
<dbReference type="InParanoid" id="F0VPX7"/>
<dbReference type="RefSeq" id="XP_003885800.1">
    <property type="nucleotide sequence ID" value="XM_003885751.1"/>
</dbReference>
<evidence type="ECO:0000313" key="3">
    <source>
        <dbReference type="EMBL" id="CBZ55774.1"/>
    </source>
</evidence>
<dbReference type="InterPro" id="IPR046341">
    <property type="entry name" value="SET_dom_sf"/>
</dbReference>
<reference evidence="3" key="1">
    <citation type="submission" date="2011-02" db="EMBL/GenBank/DDBJ databases">
        <authorList>
            <person name="Aslett M."/>
        </authorList>
    </citation>
    <scope>NUCLEOTIDE SEQUENCE</scope>
    <source>
        <strain evidence="3">Liverpool</strain>
    </source>
</reference>
<gene>
    <name evidence="4" type="ORF">BN1204_062000</name>
    <name evidence="3" type="ORF">NCLIV_062000</name>
</gene>
<keyword evidence="5" id="KW-1185">Reference proteome</keyword>
<dbReference type="SUPFAM" id="SSF82199">
    <property type="entry name" value="SET domain"/>
    <property type="match status" value="1"/>
</dbReference>
<reference evidence="3" key="2">
    <citation type="submission" date="2011-03" db="EMBL/GenBank/DDBJ databases">
        <title>Comparative genomics and transcriptomics of Neospora caninum and Toxoplasma gondii.</title>
        <authorList>
            <person name="Reid A.J."/>
            <person name="Sohal A."/>
            <person name="Harris D."/>
            <person name="Quail M."/>
            <person name="Sanders M."/>
            <person name="Berriman M."/>
            <person name="Wastling J.M."/>
            <person name="Pain A."/>
        </authorList>
    </citation>
    <scope>NUCLEOTIDE SEQUENCE</scope>
    <source>
        <strain evidence="3">Liverpool</strain>
    </source>
</reference>
<feature type="region of interest" description="Disordered" evidence="1">
    <location>
        <begin position="1"/>
        <end position="20"/>
    </location>
</feature>
<name>F0VPX7_NEOCL</name>
<dbReference type="OMA" id="CENDSPR"/>
<dbReference type="Pfam" id="PF00856">
    <property type="entry name" value="SET"/>
    <property type="match status" value="1"/>
</dbReference>
<feature type="compositionally biased region" description="Polar residues" evidence="1">
    <location>
        <begin position="335"/>
        <end position="347"/>
    </location>
</feature>
<evidence type="ECO:0000259" key="2">
    <source>
        <dbReference type="PROSITE" id="PS50280"/>
    </source>
</evidence>
<feature type="compositionally biased region" description="Basic and acidic residues" evidence="1">
    <location>
        <begin position="285"/>
        <end position="320"/>
    </location>
</feature>
<dbReference type="eggNOG" id="ENOG502QYU5">
    <property type="taxonomic scope" value="Eukaryota"/>
</dbReference>
<reference evidence="5" key="3">
    <citation type="journal article" date="2012" name="PLoS Pathog.">
        <title>Comparative genomics of the apicomplexan parasites Toxoplasma gondii and Neospora caninum: Coccidia differing in host range and transmission strategy.</title>
        <authorList>
            <person name="Reid A.J."/>
            <person name="Vermont S.J."/>
            <person name="Cotton J.A."/>
            <person name="Harris D."/>
            <person name="Hill-Cawthorne G.A."/>
            <person name="Konen-Waisman S."/>
            <person name="Latham S.M."/>
            <person name="Mourier T."/>
            <person name="Norton R."/>
            <person name="Quail M.A."/>
            <person name="Sanders M."/>
            <person name="Shanmugam D."/>
            <person name="Sohal A."/>
            <person name="Wasmuth J.D."/>
            <person name="Brunk B."/>
            <person name="Grigg M.E."/>
            <person name="Howard J.C."/>
            <person name="Parkinson J."/>
            <person name="Roos D.S."/>
            <person name="Trees A.J."/>
            <person name="Berriman M."/>
            <person name="Pain A."/>
            <person name="Wastling J.M."/>
        </authorList>
    </citation>
    <scope>NUCLEOTIDE SEQUENCE [LARGE SCALE GENOMIC DNA]</scope>
    <source>
        <strain evidence="5">Liverpool</strain>
    </source>
</reference>
<dbReference type="InterPro" id="IPR001214">
    <property type="entry name" value="SET_dom"/>
</dbReference>
<protein>
    <submittedName>
        <fullName evidence="3">Putative SET domain containing protein</fullName>
    </submittedName>
    <submittedName>
        <fullName evidence="4">SET domain containing protein, putative</fullName>
    </submittedName>
</protein>
<feature type="region of interest" description="Disordered" evidence="1">
    <location>
        <begin position="432"/>
        <end position="473"/>
    </location>
</feature>